<name>A0ABQ7M344_BRACM</name>
<evidence type="ECO:0000313" key="2">
    <source>
        <dbReference type="Proteomes" id="UP000823674"/>
    </source>
</evidence>
<evidence type="ECO:0000313" key="1">
    <source>
        <dbReference type="EMBL" id="KAG5393217.1"/>
    </source>
</evidence>
<dbReference type="EMBL" id="JADBGQ010000006">
    <property type="protein sequence ID" value="KAG5393217.1"/>
    <property type="molecule type" value="Genomic_DNA"/>
</dbReference>
<dbReference type="Proteomes" id="UP000823674">
    <property type="component" value="Chromosome A06"/>
</dbReference>
<gene>
    <name evidence="1" type="primary">A06g504060.1_BraROA</name>
    <name evidence="1" type="ORF">IGI04_023180</name>
</gene>
<comment type="caution">
    <text evidence="1">The sequence shown here is derived from an EMBL/GenBank/DDBJ whole genome shotgun (WGS) entry which is preliminary data.</text>
</comment>
<sequence length="78" mass="9309">MSLNIINSPESRVWKDEMEQKAKLFSWKSMQIICSHVKKTRIRFWPCKKKFALFTTAIEFNYKTIDGRNMKLALLNPK</sequence>
<proteinExistence type="predicted"/>
<reference evidence="1 2" key="1">
    <citation type="submission" date="2021-03" db="EMBL/GenBank/DDBJ databases">
        <authorList>
            <person name="King G.J."/>
            <person name="Bancroft I."/>
            <person name="Baten A."/>
            <person name="Bloomfield J."/>
            <person name="Borpatragohain P."/>
            <person name="He Z."/>
            <person name="Irish N."/>
            <person name="Irwin J."/>
            <person name="Liu K."/>
            <person name="Mauleon R.P."/>
            <person name="Moore J."/>
            <person name="Morris R."/>
            <person name="Ostergaard L."/>
            <person name="Wang B."/>
            <person name="Wells R."/>
        </authorList>
    </citation>
    <scope>NUCLEOTIDE SEQUENCE [LARGE SCALE GENOMIC DNA]</scope>
    <source>
        <strain evidence="1">R-o-18</strain>
        <tissue evidence="1">Leaf</tissue>
    </source>
</reference>
<keyword evidence="2" id="KW-1185">Reference proteome</keyword>
<accession>A0ABQ7M344</accession>
<protein>
    <submittedName>
        <fullName evidence="1">Uncharacterized protein</fullName>
    </submittedName>
</protein>
<feature type="non-terminal residue" evidence="1">
    <location>
        <position position="78"/>
    </location>
</feature>
<organism evidence="1 2">
    <name type="scientific">Brassica rapa subsp. trilocularis</name>
    <dbReference type="NCBI Taxonomy" id="1813537"/>
    <lineage>
        <taxon>Eukaryota</taxon>
        <taxon>Viridiplantae</taxon>
        <taxon>Streptophyta</taxon>
        <taxon>Embryophyta</taxon>
        <taxon>Tracheophyta</taxon>
        <taxon>Spermatophyta</taxon>
        <taxon>Magnoliopsida</taxon>
        <taxon>eudicotyledons</taxon>
        <taxon>Gunneridae</taxon>
        <taxon>Pentapetalae</taxon>
        <taxon>rosids</taxon>
        <taxon>malvids</taxon>
        <taxon>Brassicales</taxon>
        <taxon>Brassicaceae</taxon>
        <taxon>Brassiceae</taxon>
        <taxon>Brassica</taxon>
    </lineage>
</organism>